<dbReference type="UniPathway" id="UPA00077">
    <property type="reaction ID" value="UER00155"/>
</dbReference>
<dbReference type="GO" id="GO:0016301">
    <property type="term" value="F:kinase activity"/>
    <property type="evidence" value="ECO:0007669"/>
    <property type="project" value="UniProtKB-KW"/>
</dbReference>
<evidence type="ECO:0000256" key="8">
    <source>
        <dbReference type="ARBA" id="ARBA00022840"/>
    </source>
</evidence>
<dbReference type="CDD" id="cd00483">
    <property type="entry name" value="HPPK"/>
    <property type="match status" value="1"/>
</dbReference>
<dbReference type="InterPro" id="IPR035907">
    <property type="entry name" value="Hppk_sf"/>
</dbReference>
<dbReference type="EMBL" id="VHSH01000003">
    <property type="protein sequence ID" value="TQV80611.1"/>
    <property type="molecule type" value="Genomic_DNA"/>
</dbReference>
<feature type="domain" description="7,8-dihydro-6-hydroxymethylpterin-pyrophosphokinase" evidence="13">
    <location>
        <begin position="4"/>
        <end position="136"/>
    </location>
</feature>
<comment type="function">
    <text evidence="10">Catalyzes the transfer of pyrophosphate from adenosine triphosphate (ATP) to 6-hydroxymethyl-7,8-dihydropterin, an enzymatic step in folate biosynthesis pathway.</text>
</comment>
<dbReference type="GO" id="GO:0003848">
    <property type="term" value="F:2-amino-4-hydroxy-6-hydroxymethyldihydropteridine diphosphokinase activity"/>
    <property type="evidence" value="ECO:0007669"/>
    <property type="project" value="UniProtKB-EC"/>
</dbReference>
<evidence type="ECO:0000256" key="12">
    <source>
        <dbReference type="ARBA" id="ARBA00033413"/>
    </source>
</evidence>
<reference evidence="14 15" key="1">
    <citation type="submission" date="2019-06" db="EMBL/GenBank/DDBJ databases">
        <title>Whole genome sequence for Rhodospirillaceae sp. R148.</title>
        <authorList>
            <person name="Wang G."/>
        </authorList>
    </citation>
    <scope>NUCLEOTIDE SEQUENCE [LARGE SCALE GENOMIC DNA]</scope>
    <source>
        <strain evidence="14 15">R148</strain>
    </source>
</reference>
<accession>A0A545TTX6</accession>
<evidence type="ECO:0000313" key="15">
    <source>
        <dbReference type="Proteomes" id="UP000315252"/>
    </source>
</evidence>
<gene>
    <name evidence="14" type="primary">folK</name>
    <name evidence="14" type="ORF">FKG95_10605</name>
</gene>
<dbReference type="Pfam" id="PF01288">
    <property type="entry name" value="HPPK"/>
    <property type="match status" value="1"/>
</dbReference>
<evidence type="ECO:0000256" key="7">
    <source>
        <dbReference type="ARBA" id="ARBA00022777"/>
    </source>
</evidence>
<keyword evidence="7 14" id="KW-0418">Kinase</keyword>
<evidence type="ECO:0000256" key="1">
    <source>
        <dbReference type="ARBA" id="ARBA00005051"/>
    </source>
</evidence>
<keyword evidence="8" id="KW-0067">ATP-binding</keyword>
<dbReference type="RefSeq" id="WP_142896325.1">
    <property type="nucleotide sequence ID" value="NZ_ML660054.1"/>
</dbReference>
<dbReference type="OrthoDB" id="9808041at2"/>
<keyword evidence="5 14" id="KW-0808">Transferase</keyword>
<evidence type="ECO:0000259" key="13">
    <source>
        <dbReference type="Pfam" id="PF01288"/>
    </source>
</evidence>
<evidence type="ECO:0000256" key="5">
    <source>
        <dbReference type="ARBA" id="ARBA00022679"/>
    </source>
</evidence>
<organism evidence="14 15">
    <name type="scientific">Denitrobaculum tricleocarpae</name>
    <dbReference type="NCBI Taxonomy" id="2591009"/>
    <lineage>
        <taxon>Bacteria</taxon>
        <taxon>Pseudomonadati</taxon>
        <taxon>Pseudomonadota</taxon>
        <taxon>Alphaproteobacteria</taxon>
        <taxon>Rhodospirillales</taxon>
        <taxon>Rhodospirillaceae</taxon>
        <taxon>Denitrobaculum</taxon>
    </lineage>
</organism>
<dbReference type="EC" id="2.7.6.3" evidence="3"/>
<evidence type="ECO:0000256" key="2">
    <source>
        <dbReference type="ARBA" id="ARBA00005810"/>
    </source>
</evidence>
<sequence>MILIGIGANLSTPGLGTPRNACEVALRELEKQGIAIERRSRWYRSEPVPVSDQPWYINGVALLQTPLPPDELLQRLHGIENSLGRVRKVRNEARVIDLDLLSYDGLVSQPGACPILPHPRLLERAFVVLPLVEVAPEWRHPVTGKSGKDLISGLPAGQVTELDG</sequence>
<dbReference type="SUPFAM" id="SSF55083">
    <property type="entry name" value="6-hydroxymethyl-7,8-dihydropterin pyrophosphokinase, HPPK"/>
    <property type="match status" value="1"/>
</dbReference>
<keyword evidence="6" id="KW-0547">Nucleotide-binding</keyword>
<protein>
    <recommendedName>
        <fullName evidence="4">2-amino-4-hydroxy-6-hydroxymethyldihydropteridine pyrophosphokinase</fullName>
        <ecNumber evidence="3">2.7.6.3</ecNumber>
    </recommendedName>
    <alternativeName>
        <fullName evidence="11">6-hydroxymethyl-7,8-dihydropterin pyrophosphokinase</fullName>
    </alternativeName>
    <alternativeName>
        <fullName evidence="12">7,8-dihydro-6-hydroxymethylpterin-pyrophosphokinase</fullName>
    </alternativeName>
</protein>
<dbReference type="PANTHER" id="PTHR43071:SF1">
    <property type="entry name" value="2-AMINO-4-HYDROXY-6-HYDROXYMETHYLDIHYDROPTERIDINE PYROPHOSPHOKINASE"/>
    <property type="match status" value="1"/>
</dbReference>
<dbReference type="InterPro" id="IPR000550">
    <property type="entry name" value="Hppk"/>
</dbReference>
<evidence type="ECO:0000256" key="6">
    <source>
        <dbReference type="ARBA" id="ARBA00022741"/>
    </source>
</evidence>
<comment type="pathway">
    <text evidence="1">Cofactor biosynthesis; tetrahydrofolate biosynthesis; 2-amino-4-hydroxy-6-hydroxymethyl-7,8-dihydropteridine diphosphate from 7,8-dihydroneopterin triphosphate: step 4/4.</text>
</comment>
<comment type="similarity">
    <text evidence="2">Belongs to the HPPK family.</text>
</comment>
<comment type="caution">
    <text evidence="14">The sequence shown here is derived from an EMBL/GenBank/DDBJ whole genome shotgun (WGS) entry which is preliminary data.</text>
</comment>
<evidence type="ECO:0000313" key="14">
    <source>
        <dbReference type="EMBL" id="TQV80611.1"/>
    </source>
</evidence>
<dbReference type="AlphaFoldDB" id="A0A545TTX6"/>
<dbReference type="Gene3D" id="3.30.70.560">
    <property type="entry name" value="7,8-Dihydro-6-hydroxymethylpterin-pyrophosphokinase HPPK"/>
    <property type="match status" value="1"/>
</dbReference>
<evidence type="ECO:0000256" key="10">
    <source>
        <dbReference type="ARBA" id="ARBA00029409"/>
    </source>
</evidence>
<keyword evidence="9" id="KW-0289">Folate biosynthesis</keyword>
<dbReference type="Proteomes" id="UP000315252">
    <property type="component" value="Unassembled WGS sequence"/>
</dbReference>
<dbReference type="PANTHER" id="PTHR43071">
    <property type="entry name" value="2-AMINO-4-HYDROXY-6-HYDROXYMETHYLDIHYDROPTERIDINE PYROPHOSPHOKINASE"/>
    <property type="match status" value="1"/>
</dbReference>
<dbReference type="NCBIfam" id="TIGR01498">
    <property type="entry name" value="folK"/>
    <property type="match status" value="1"/>
</dbReference>
<dbReference type="GO" id="GO:0046654">
    <property type="term" value="P:tetrahydrofolate biosynthetic process"/>
    <property type="evidence" value="ECO:0007669"/>
    <property type="project" value="UniProtKB-UniPathway"/>
</dbReference>
<dbReference type="GO" id="GO:0005524">
    <property type="term" value="F:ATP binding"/>
    <property type="evidence" value="ECO:0007669"/>
    <property type="project" value="UniProtKB-KW"/>
</dbReference>
<proteinExistence type="inferred from homology"/>
<name>A0A545TTX6_9PROT</name>
<evidence type="ECO:0000256" key="4">
    <source>
        <dbReference type="ARBA" id="ARBA00016218"/>
    </source>
</evidence>
<evidence type="ECO:0000256" key="9">
    <source>
        <dbReference type="ARBA" id="ARBA00022909"/>
    </source>
</evidence>
<dbReference type="GO" id="GO:0046656">
    <property type="term" value="P:folic acid biosynthetic process"/>
    <property type="evidence" value="ECO:0007669"/>
    <property type="project" value="UniProtKB-KW"/>
</dbReference>
<evidence type="ECO:0000256" key="3">
    <source>
        <dbReference type="ARBA" id="ARBA00013253"/>
    </source>
</evidence>
<keyword evidence="15" id="KW-1185">Reference proteome</keyword>
<evidence type="ECO:0000256" key="11">
    <source>
        <dbReference type="ARBA" id="ARBA00029766"/>
    </source>
</evidence>